<dbReference type="Proteomes" id="UP001600888">
    <property type="component" value="Unassembled WGS sequence"/>
</dbReference>
<proteinExistence type="predicted"/>
<evidence type="ECO:0000313" key="2">
    <source>
        <dbReference type="Proteomes" id="UP001600888"/>
    </source>
</evidence>
<gene>
    <name evidence="1" type="ORF">FJTKL_15159</name>
</gene>
<comment type="caution">
    <text evidence="1">The sequence shown here is derived from an EMBL/GenBank/DDBJ whole genome shotgun (WGS) entry which is preliminary data.</text>
</comment>
<organism evidence="1 2">
    <name type="scientific">Diaporthe vaccinii</name>
    <dbReference type="NCBI Taxonomy" id="105482"/>
    <lineage>
        <taxon>Eukaryota</taxon>
        <taxon>Fungi</taxon>
        <taxon>Dikarya</taxon>
        <taxon>Ascomycota</taxon>
        <taxon>Pezizomycotina</taxon>
        <taxon>Sordariomycetes</taxon>
        <taxon>Sordariomycetidae</taxon>
        <taxon>Diaporthales</taxon>
        <taxon>Diaporthaceae</taxon>
        <taxon>Diaporthe</taxon>
        <taxon>Diaporthe eres species complex</taxon>
    </lineage>
</organism>
<protein>
    <submittedName>
        <fullName evidence="1">Uncharacterized protein</fullName>
    </submittedName>
</protein>
<dbReference type="EMBL" id="JBAWTH010000093">
    <property type="protein sequence ID" value="KAL2277874.1"/>
    <property type="molecule type" value="Genomic_DNA"/>
</dbReference>
<evidence type="ECO:0000313" key="1">
    <source>
        <dbReference type="EMBL" id="KAL2277874.1"/>
    </source>
</evidence>
<accession>A0ABR4E617</accession>
<keyword evidence="2" id="KW-1185">Reference proteome</keyword>
<sequence length="155" mass="17404">MSPTDYDHSTWRLEEVPICQFSLSATKDTPAHAFASRSCRPVERLLNPRLQWLGLGVWRGTGSGRAGGRVEDENQAEHPSDMRLVEALARHLLTSGRRRASRVYIRRATASQVLRCISLHWAVGFGGVQEDEFQIKRAFARAVFFDTPACGICTF</sequence>
<reference evidence="1 2" key="1">
    <citation type="submission" date="2024-03" db="EMBL/GenBank/DDBJ databases">
        <title>A high-quality draft genome sequence of Diaporthe vaccinii, a causative agent of upright dieback and viscid rot disease in cranberry plants.</title>
        <authorList>
            <person name="Sarrasin M."/>
            <person name="Lang B.F."/>
            <person name="Burger G."/>
        </authorList>
    </citation>
    <scope>NUCLEOTIDE SEQUENCE [LARGE SCALE GENOMIC DNA]</scope>
    <source>
        <strain evidence="1 2">IS7</strain>
    </source>
</reference>
<name>A0ABR4E617_9PEZI</name>